<accession>A0AAW2KF19</accession>
<dbReference type="PANTHER" id="PTHR12346">
    <property type="entry name" value="SIN3B-RELATED"/>
    <property type="match status" value="1"/>
</dbReference>
<sequence length="427" mass="48356">MKRSRDDAFVSSQLKRPAISPLVEPSGQAQMSTASSAQRLTTTDALSYLKTVKEIFQDKRDKYDDFLEVMKDFKAQRIDTSGVILRVKELFKGNRDLILGFNTFLPKGYEITLPPEDEPFQKKKPVEFEEAISFVNKIKMLYERMHSAKLHASSHENKWKILNDAKPTDSYARFKDALHSLLNGSSDNAKFEDECRAIIGAQSYILFTLDKLIHKLVKQLQTIATEEIDNKLLQLYAYERSRNPETFADAVYLENARFLLPEDNLYRIECLPSPMRLTIQLMKNEHDKLEPTAVSMDPNFAAYLNDELLRSVVRERKDKPGVFLKRNKRKFSTGDEIADTCKAMEGLIIRNGVEMKVNCSTFKAAYVLDTKTSCIGKEVGEGICITIVVLAELPAELAAGLPIEPNVASCLLDCELFQWQCGGVGNV</sequence>
<dbReference type="InterPro" id="IPR039774">
    <property type="entry name" value="Sin3-like"/>
</dbReference>
<evidence type="ECO:0000256" key="3">
    <source>
        <dbReference type="ARBA" id="ARBA00023242"/>
    </source>
</evidence>
<reference evidence="6" key="2">
    <citation type="journal article" date="2024" name="Plant">
        <title>Genomic evolution and insights into agronomic trait innovations of Sesamum species.</title>
        <authorList>
            <person name="Miao H."/>
            <person name="Wang L."/>
            <person name="Qu L."/>
            <person name="Liu H."/>
            <person name="Sun Y."/>
            <person name="Le M."/>
            <person name="Wang Q."/>
            <person name="Wei S."/>
            <person name="Zheng Y."/>
            <person name="Lin W."/>
            <person name="Duan Y."/>
            <person name="Cao H."/>
            <person name="Xiong S."/>
            <person name="Wang X."/>
            <person name="Wei L."/>
            <person name="Li C."/>
            <person name="Ma Q."/>
            <person name="Ju M."/>
            <person name="Zhao R."/>
            <person name="Li G."/>
            <person name="Mu C."/>
            <person name="Tian Q."/>
            <person name="Mei H."/>
            <person name="Zhang T."/>
            <person name="Gao T."/>
            <person name="Zhang H."/>
        </authorList>
    </citation>
    <scope>NUCLEOTIDE SEQUENCE</scope>
    <source>
        <strain evidence="6">KEN8</strain>
    </source>
</reference>
<dbReference type="InterPro" id="IPR003822">
    <property type="entry name" value="PAH"/>
</dbReference>
<dbReference type="Pfam" id="PF02671">
    <property type="entry name" value="PAH"/>
    <property type="match status" value="1"/>
</dbReference>
<organism evidence="6">
    <name type="scientific">Sesamum calycinum</name>
    <dbReference type="NCBI Taxonomy" id="2727403"/>
    <lineage>
        <taxon>Eukaryota</taxon>
        <taxon>Viridiplantae</taxon>
        <taxon>Streptophyta</taxon>
        <taxon>Embryophyta</taxon>
        <taxon>Tracheophyta</taxon>
        <taxon>Spermatophyta</taxon>
        <taxon>Magnoliopsida</taxon>
        <taxon>eudicotyledons</taxon>
        <taxon>Gunneridae</taxon>
        <taxon>Pentapetalae</taxon>
        <taxon>asterids</taxon>
        <taxon>lamiids</taxon>
        <taxon>Lamiales</taxon>
        <taxon>Pedaliaceae</taxon>
        <taxon>Sesamum</taxon>
    </lineage>
</organism>
<dbReference type="Gene3D" id="1.20.1160.11">
    <property type="entry name" value="Paired amphipathic helix"/>
    <property type="match status" value="1"/>
</dbReference>
<keyword evidence="3 4" id="KW-0539">Nucleus</keyword>
<reference evidence="6" key="1">
    <citation type="submission" date="2020-06" db="EMBL/GenBank/DDBJ databases">
        <authorList>
            <person name="Li T."/>
            <person name="Hu X."/>
            <person name="Zhang T."/>
            <person name="Song X."/>
            <person name="Zhang H."/>
            <person name="Dai N."/>
            <person name="Sheng W."/>
            <person name="Hou X."/>
            <person name="Wei L."/>
        </authorList>
    </citation>
    <scope>NUCLEOTIDE SEQUENCE</scope>
    <source>
        <strain evidence="6">KEN8</strain>
        <tissue evidence="6">Leaf</tissue>
    </source>
</reference>
<dbReference type="InterPro" id="IPR031693">
    <property type="entry name" value="Sin3_C"/>
</dbReference>
<gene>
    <name evidence="6" type="ORF">Scaly_3001100</name>
</gene>
<dbReference type="GO" id="GO:0003714">
    <property type="term" value="F:transcription corepressor activity"/>
    <property type="evidence" value="ECO:0007669"/>
    <property type="project" value="InterPro"/>
</dbReference>
<dbReference type="PROSITE" id="PS51477">
    <property type="entry name" value="PAH"/>
    <property type="match status" value="1"/>
</dbReference>
<comment type="caution">
    <text evidence="6">The sequence shown here is derived from an EMBL/GenBank/DDBJ whole genome shotgun (WGS) entry which is preliminary data.</text>
</comment>
<dbReference type="GO" id="GO:0000118">
    <property type="term" value="C:histone deacetylase complex"/>
    <property type="evidence" value="ECO:0007669"/>
    <property type="project" value="TreeGrafter"/>
</dbReference>
<dbReference type="FunFam" id="1.20.1160.11:FF:000001">
    <property type="entry name" value="Paired amphipathic helix protein Sin3"/>
    <property type="match status" value="1"/>
</dbReference>
<evidence type="ECO:0000256" key="1">
    <source>
        <dbReference type="ARBA" id="ARBA00004123"/>
    </source>
</evidence>
<dbReference type="Pfam" id="PF16879">
    <property type="entry name" value="Sin3a_C"/>
    <property type="match status" value="1"/>
</dbReference>
<evidence type="ECO:0000313" key="6">
    <source>
        <dbReference type="EMBL" id="KAL0304962.1"/>
    </source>
</evidence>
<dbReference type="GO" id="GO:0000785">
    <property type="term" value="C:chromatin"/>
    <property type="evidence" value="ECO:0007669"/>
    <property type="project" value="TreeGrafter"/>
</dbReference>
<dbReference type="PANTHER" id="PTHR12346:SF0">
    <property type="entry name" value="SIN3A, ISOFORM G"/>
    <property type="match status" value="1"/>
</dbReference>
<proteinExistence type="predicted"/>
<dbReference type="InterPro" id="IPR036600">
    <property type="entry name" value="PAH_sf"/>
</dbReference>
<evidence type="ECO:0000259" key="5">
    <source>
        <dbReference type="Pfam" id="PF16879"/>
    </source>
</evidence>
<protein>
    <submittedName>
        <fullName evidence="6">Paired amphipathic helix protein Sin3-like 4</fullName>
    </submittedName>
</protein>
<comment type="subcellular location">
    <subcellularLocation>
        <location evidence="1 4">Nucleus</location>
    </subcellularLocation>
</comment>
<dbReference type="AlphaFoldDB" id="A0AAW2KF19"/>
<keyword evidence="2" id="KW-0678">Repressor</keyword>
<dbReference type="SUPFAM" id="SSF47762">
    <property type="entry name" value="PAH2 domain"/>
    <property type="match status" value="1"/>
</dbReference>
<evidence type="ECO:0000256" key="2">
    <source>
        <dbReference type="ARBA" id="ARBA00022491"/>
    </source>
</evidence>
<name>A0AAW2KF19_9LAMI</name>
<dbReference type="EMBL" id="JACGWM010000437">
    <property type="protein sequence ID" value="KAL0304962.1"/>
    <property type="molecule type" value="Genomic_DNA"/>
</dbReference>
<evidence type="ECO:0000256" key="4">
    <source>
        <dbReference type="PROSITE-ProRule" id="PRU00810"/>
    </source>
</evidence>
<dbReference type="GO" id="GO:0000122">
    <property type="term" value="P:negative regulation of transcription by RNA polymerase II"/>
    <property type="evidence" value="ECO:0007669"/>
    <property type="project" value="TreeGrafter"/>
</dbReference>
<feature type="domain" description="Sin3 C-terminal" evidence="5">
    <location>
        <begin position="149"/>
        <end position="371"/>
    </location>
</feature>